<proteinExistence type="predicted"/>
<sequence>MSPSLTPDEWKRFLTTGSTTSPDTEPGLPCRDCGVLVAAGEGPIETVTATERERVLPVRSSEPVIRTEEILPFEIQLSQCSRCRARNRAAANLVDEYPSLSRSLGDRWYATLAFEAMLLVPDVVGMDWRSIVKGGQKSVRVAMAHFRPLGGAARWSSLVTPVIRHDATQPTRIRWRHLSEELVDRFRDAYGEMLADLTDGPRMVPPPEGNEFRTALRGCLLCGVGTATAMRNQASFVWGPLRGADPGLLGGQRLPHDIYGYLCPTCARAVASVGPGIGPTGMEKALFAFLEITPPELAEDKVAEFGRTTVQVSHLRAWCALPAGTPPNVTPWAHVSGLGELAEGLRSAIGAR</sequence>
<gene>
    <name evidence="1" type="ORF">QUG98_09740</name>
</gene>
<evidence type="ECO:0000313" key="2">
    <source>
        <dbReference type="Proteomes" id="UP001235720"/>
    </source>
</evidence>
<reference evidence="1 2" key="1">
    <citation type="submission" date="2023-06" db="EMBL/GenBank/DDBJ databases">
        <authorList>
            <person name="Feng G."/>
            <person name="Li J."/>
            <person name="Zhu H."/>
        </authorList>
    </citation>
    <scope>NUCLEOTIDE SEQUENCE [LARGE SCALE GENOMIC DNA]</scope>
    <source>
        <strain evidence="1 2">RHCJP20</strain>
    </source>
</reference>
<dbReference type="EMBL" id="JAUCMM010000006">
    <property type="protein sequence ID" value="MDM7888735.1"/>
    <property type="molecule type" value="Genomic_DNA"/>
</dbReference>
<dbReference type="Proteomes" id="UP001235720">
    <property type="component" value="Unassembled WGS sequence"/>
</dbReference>
<accession>A0ABT7TGR4</accession>
<comment type="caution">
    <text evidence="1">The sequence shown here is derived from an EMBL/GenBank/DDBJ whole genome shotgun (WGS) entry which is preliminary data.</text>
</comment>
<dbReference type="RefSeq" id="WP_289470343.1">
    <property type="nucleotide sequence ID" value="NZ_JAUCMM010000006.1"/>
</dbReference>
<protein>
    <submittedName>
        <fullName evidence="1">Uncharacterized protein</fullName>
    </submittedName>
</protein>
<name>A0ABT7TGR4_9MICO</name>
<organism evidence="1 2">
    <name type="scientific">Curtobacterium subtropicum</name>
    <dbReference type="NCBI Taxonomy" id="3055138"/>
    <lineage>
        <taxon>Bacteria</taxon>
        <taxon>Bacillati</taxon>
        <taxon>Actinomycetota</taxon>
        <taxon>Actinomycetes</taxon>
        <taxon>Micrococcales</taxon>
        <taxon>Microbacteriaceae</taxon>
        <taxon>Curtobacterium</taxon>
    </lineage>
</organism>
<evidence type="ECO:0000313" key="1">
    <source>
        <dbReference type="EMBL" id="MDM7888735.1"/>
    </source>
</evidence>
<keyword evidence="2" id="KW-1185">Reference proteome</keyword>